<dbReference type="InterPro" id="IPR013087">
    <property type="entry name" value="Znf_C2H2_type"/>
</dbReference>
<dbReference type="STRING" id="101127.A0A1X2GQA8"/>
<accession>A0A1X2GQA8</accession>
<evidence type="ECO:0000259" key="9">
    <source>
        <dbReference type="PROSITE" id="PS50157"/>
    </source>
</evidence>
<sequence length="124" mass="13944">MPHQQDQHGLVSPATPSPPTTPILNDTVGPLHSPQTYGKLLPGSQHLGRPFGCLHCPRAFARKHDLQRHERVHTGAKPYLCVACKKAFARTDALKRHLRVEEVCRFSPEVQALKNAGKRRYRNL</sequence>
<keyword evidence="6" id="KW-0539">Nucleus</keyword>
<evidence type="ECO:0000256" key="2">
    <source>
        <dbReference type="ARBA" id="ARBA00022723"/>
    </source>
</evidence>
<dbReference type="Proteomes" id="UP000242146">
    <property type="component" value="Unassembled WGS sequence"/>
</dbReference>
<gene>
    <name evidence="10" type="ORF">DM01DRAFT_250375</name>
</gene>
<dbReference type="Gene3D" id="3.30.160.60">
    <property type="entry name" value="Classic Zinc Finger"/>
    <property type="match status" value="2"/>
</dbReference>
<dbReference type="OrthoDB" id="8922241at2759"/>
<evidence type="ECO:0000256" key="4">
    <source>
        <dbReference type="ARBA" id="ARBA00022771"/>
    </source>
</evidence>
<dbReference type="SMART" id="SM00355">
    <property type="entry name" value="ZnF_C2H2"/>
    <property type="match status" value="2"/>
</dbReference>
<keyword evidence="11" id="KW-1185">Reference proteome</keyword>
<dbReference type="InterPro" id="IPR036236">
    <property type="entry name" value="Znf_C2H2_sf"/>
</dbReference>
<dbReference type="EMBL" id="MCGT01000006">
    <property type="protein sequence ID" value="ORX58910.1"/>
    <property type="molecule type" value="Genomic_DNA"/>
</dbReference>
<dbReference type="PROSITE" id="PS50157">
    <property type="entry name" value="ZINC_FINGER_C2H2_2"/>
    <property type="match status" value="2"/>
</dbReference>
<dbReference type="FunFam" id="3.30.160.60:FF:000145">
    <property type="entry name" value="Zinc finger protein 574"/>
    <property type="match status" value="1"/>
</dbReference>
<evidence type="ECO:0000256" key="7">
    <source>
        <dbReference type="PROSITE-ProRule" id="PRU00042"/>
    </source>
</evidence>
<comment type="subcellular location">
    <subcellularLocation>
        <location evidence="1">Nucleus</location>
    </subcellularLocation>
</comment>
<keyword evidence="4 7" id="KW-0863">Zinc-finger</keyword>
<protein>
    <recommendedName>
        <fullName evidence="9">C2H2-type domain-containing protein</fullName>
    </recommendedName>
</protein>
<dbReference type="FunFam" id="3.30.160.60:FF:000690">
    <property type="entry name" value="Zinc finger protein 354C"/>
    <property type="match status" value="1"/>
</dbReference>
<feature type="domain" description="C2H2-type" evidence="9">
    <location>
        <begin position="79"/>
        <end position="100"/>
    </location>
</feature>
<evidence type="ECO:0000256" key="6">
    <source>
        <dbReference type="ARBA" id="ARBA00023242"/>
    </source>
</evidence>
<dbReference type="GO" id="GO:0005634">
    <property type="term" value="C:nucleus"/>
    <property type="evidence" value="ECO:0007669"/>
    <property type="project" value="UniProtKB-SubCell"/>
</dbReference>
<evidence type="ECO:0000313" key="11">
    <source>
        <dbReference type="Proteomes" id="UP000242146"/>
    </source>
</evidence>
<proteinExistence type="predicted"/>
<name>A0A1X2GQA8_9FUNG</name>
<dbReference type="GO" id="GO:0008270">
    <property type="term" value="F:zinc ion binding"/>
    <property type="evidence" value="ECO:0007669"/>
    <property type="project" value="UniProtKB-KW"/>
</dbReference>
<dbReference type="PROSITE" id="PS00028">
    <property type="entry name" value="ZINC_FINGER_C2H2_1"/>
    <property type="match status" value="1"/>
</dbReference>
<keyword evidence="2" id="KW-0479">Metal-binding</keyword>
<evidence type="ECO:0000256" key="1">
    <source>
        <dbReference type="ARBA" id="ARBA00004123"/>
    </source>
</evidence>
<keyword evidence="5" id="KW-0862">Zinc</keyword>
<evidence type="ECO:0000313" key="10">
    <source>
        <dbReference type="EMBL" id="ORX58910.1"/>
    </source>
</evidence>
<dbReference type="Pfam" id="PF00096">
    <property type="entry name" value="zf-C2H2"/>
    <property type="match status" value="2"/>
</dbReference>
<organism evidence="10 11">
    <name type="scientific">Hesseltinella vesiculosa</name>
    <dbReference type="NCBI Taxonomy" id="101127"/>
    <lineage>
        <taxon>Eukaryota</taxon>
        <taxon>Fungi</taxon>
        <taxon>Fungi incertae sedis</taxon>
        <taxon>Mucoromycota</taxon>
        <taxon>Mucoromycotina</taxon>
        <taxon>Mucoromycetes</taxon>
        <taxon>Mucorales</taxon>
        <taxon>Cunninghamellaceae</taxon>
        <taxon>Hesseltinella</taxon>
    </lineage>
</organism>
<dbReference type="GO" id="GO:0000981">
    <property type="term" value="F:DNA-binding transcription factor activity, RNA polymerase II-specific"/>
    <property type="evidence" value="ECO:0007669"/>
    <property type="project" value="TreeGrafter"/>
</dbReference>
<comment type="caution">
    <text evidence="10">The sequence shown here is derived from an EMBL/GenBank/DDBJ whole genome shotgun (WGS) entry which is preliminary data.</text>
</comment>
<dbReference type="PANTHER" id="PTHR24394:SF29">
    <property type="entry name" value="MYONEURIN"/>
    <property type="match status" value="1"/>
</dbReference>
<dbReference type="SUPFAM" id="SSF57667">
    <property type="entry name" value="beta-beta-alpha zinc fingers"/>
    <property type="match status" value="1"/>
</dbReference>
<evidence type="ECO:0000256" key="5">
    <source>
        <dbReference type="ARBA" id="ARBA00022833"/>
    </source>
</evidence>
<keyword evidence="3" id="KW-0677">Repeat</keyword>
<evidence type="ECO:0000256" key="3">
    <source>
        <dbReference type="ARBA" id="ARBA00022737"/>
    </source>
</evidence>
<feature type="domain" description="C2H2-type" evidence="9">
    <location>
        <begin position="51"/>
        <end position="78"/>
    </location>
</feature>
<dbReference type="AlphaFoldDB" id="A0A1X2GQA8"/>
<feature type="region of interest" description="Disordered" evidence="8">
    <location>
        <begin position="1"/>
        <end position="43"/>
    </location>
</feature>
<evidence type="ECO:0000256" key="8">
    <source>
        <dbReference type="SAM" id="MobiDB-lite"/>
    </source>
</evidence>
<reference evidence="10 11" key="1">
    <citation type="submission" date="2016-07" db="EMBL/GenBank/DDBJ databases">
        <title>Pervasive Adenine N6-methylation of Active Genes in Fungi.</title>
        <authorList>
            <consortium name="DOE Joint Genome Institute"/>
            <person name="Mondo S.J."/>
            <person name="Dannebaum R.O."/>
            <person name="Kuo R.C."/>
            <person name="Labutti K."/>
            <person name="Haridas S."/>
            <person name="Kuo A."/>
            <person name="Salamov A."/>
            <person name="Ahrendt S.R."/>
            <person name="Lipzen A."/>
            <person name="Sullivan W."/>
            <person name="Andreopoulos W.B."/>
            <person name="Clum A."/>
            <person name="Lindquist E."/>
            <person name="Daum C."/>
            <person name="Ramamoorthy G.K."/>
            <person name="Gryganskyi A."/>
            <person name="Culley D."/>
            <person name="Magnuson J.K."/>
            <person name="James T.Y."/>
            <person name="O'Malley M.A."/>
            <person name="Stajich J.E."/>
            <person name="Spatafora J.W."/>
            <person name="Visel A."/>
            <person name="Grigoriev I.V."/>
        </authorList>
    </citation>
    <scope>NUCLEOTIDE SEQUENCE [LARGE SCALE GENOMIC DNA]</scope>
    <source>
        <strain evidence="10 11">NRRL 3301</strain>
    </source>
</reference>
<dbReference type="PANTHER" id="PTHR24394">
    <property type="entry name" value="ZINC FINGER PROTEIN"/>
    <property type="match status" value="1"/>
</dbReference>